<dbReference type="AlphaFoldDB" id="A0A7C9GW51"/>
<organism evidence="2 3">
    <name type="scientific">Sandarakinorhabdus fusca</name>
    <dbReference type="NCBI Taxonomy" id="1439888"/>
    <lineage>
        <taxon>Bacteria</taxon>
        <taxon>Pseudomonadati</taxon>
        <taxon>Pseudomonadota</taxon>
        <taxon>Alphaproteobacteria</taxon>
        <taxon>Sphingomonadales</taxon>
        <taxon>Sphingosinicellaceae</taxon>
        <taxon>Sandarakinorhabdus</taxon>
    </lineage>
</organism>
<keyword evidence="1" id="KW-1133">Transmembrane helix</keyword>
<dbReference type="OrthoDB" id="9808190at2"/>
<keyword evidence="1" id="KW-0812">Transmembrane</keyword>
<dbReference type="EMBL" id="WIOL01000003">
    <property type="protein sequence ID" value="MQT17729.1"/>
    <property type="molecule type" value="Genomic_DNA"/>
</dbReference>
<accession>A0A7C9GW51</accession>
<dbReference type="InterPro" id="IPR016990">
    <property type="entry name" value="UCP032162_TM"/>
</dbReference>
<dbReference type="RefSeq" id="WP_152578158.1">
    <property type="nucleotide sequence ID" value="NZ_JAATJI010000002.1"/>
</dbReference>
<keyword evidence="3" id="KW-1185">Reference proteome</keyword>
<protein>
    <submittedName>
        <fullName evidence="2">DUF2244 domain-containing protein</fullName>
    </submittedName>
</protein>
<gene>
    <name evidence="2" type="ORF">F3168_10705</name>
</gene>
<dbReference type="PIRSF" id="PIRSF032162">
    <property type="entry name" value="UCP032162_imp"/>
    <property type="match status" value="1"/>
</dbReference>
<proteinExistence type="predicted"/>
<sequence>MILDLTLTPNRSFDPRHTRWLVAAVGGVFFLGGLRFLALGAWPVIPFMVIDVALLAWAFRSNTAAGRGHERVTLVDDALTLQRVSAHGVERRFGFEPYWTRVEIEETPAGDAHVWLTGHGRRVRVGGFLSAPERRAVGATIAAALSAYRDGSPSTSSMV</sequence>
<keyword evidence="1" id="KW-0472">Membrane</keyword>
<dbReference type="InterPro" id="IPR019253">
    <property type="entry name" value="DUF2244_TM"/>
</dbReference>
<name>A0A7C9GW51_9SPHN</name>
<evidence type="ECO:0000313" key="2">
    <source>
        <dbReference type="EMBL" id="MQT17729.1"/>
    </source>
</evidence>
<comment type="caution">
    <text evidence="2">The sequence shown here is derived from an EMBL/GenBank/DDBJ whole genome shotgun (WGS) entry which is preliminary data.</text>
</comment>
<evidence type="ECO:0000313" key="3">
    <source>
        <dbReference type="Proteomes" id="UP000481327"/>
    </source>
</evidence>
<reference evidence="2 3" key="1">
    <citation type="submission" date="2019-09" db="EMBL/GenBank/DDBJ databases">
        <title>Polymorphobacter sp. isolated from a lake in China.</title>
        <authorList>
            <person name="Liu Z."/>
        </authorList>
    </citation>
    <scope>NUCLEOTIDE SEQUENCE [LARGE SCALE GENOMIC DNA]</scope>
    <source>
        <strain evidence="2 3">D40P</strain>
    </source>
</reference>
<dbReference type="Proteomes" id="UP000481327">
    <property type="component" value="Unassembled WGS sequence"/>
</dbReference>
<feature type="transmembrane region" description="Helical" evidence="1">
    <location>
        <begin position="20"/>
        <end position="38"/>
    </location>
</feature>
<dbReference type="Pfam" id="PF10003">
    <property type="entry name" value="DUF2244"/>
    <property type="match status" value="1"/>
</dbReference>
<evidence type="ECO:0000256" key="1">
    <source>
        <dbReference type="SAM" id="Phobius"/>
    </source>
</evidence>